<dbReference type="InterPro" id="IPR026891">
    <property type="entry name" value="Fn3-like"/>
</dbReference>
<comment type="catalytic activity">
    <reaction evidence="1">
        <text>Hydrolysis of terminal, non-reducing beta-D-glucosyl residues with release of beta-D-glucose.</text>
        <dbReference type="EC" id="3.2.1.21"/>
    </reaction>
</comment>
<keyword evidence="4" id="KW-0732">Signal</keyword>
<dbReference type="Gene3D" id="3.20.20.300">
    <property type="entry name" value="Glycoside hydrolase, family 3, N-terminal domain"/>
    <property type="match status" value="1"/>
</dbReference>
<dbReference type="STRING" id="547042.BACCOPRO_02258"/>
<dbReference type="PANTHER" id="PTHR30620:SF16">
    <property type="entry name" value="LYSOSOMAL BETA GLUCOSIDASE"/>
    <property type="match status" value="1"/>
</dbReference>
<dbReference type="Gene3D" id="3.40.50.1700">
    <property type="entry name" value="Glycoside hydrolase family 3 C-terminal domain"/>
    <property type="match status" value="1"/>
</dbReference>
<dbReference type="PRINTS" id="PR00133">
    <property type="entry name" value="GLHYDRLASE3"/>
</dbReference>
<evidence type="ECO:0000256" key="2">
    <source>
        <dbReference type="ARBA" id="ARBA00005336"/>
    </source>
</evidence>
<reference evidence="8 9" key="1">
    <citation type="submission" date="2008-12" db="EMBL/GenBank/DDBJ databases">
        <authorList>
            <person name="Fulton L."/>
            <person name="Clifton S."/>
            <person name="Fulton B."/>
            <person name="Xu J."/>
            <person name="Minx P."/>
            <person name="Pepin K.H."/>
            <person name="Johnson M."/>
            <person name="Bhonagiri V."/>
            <person name="Nash W.E."/>
            <person name="Mardis E.R."/>
            <person name="Wilson R.K."/>
        </authorList>
    </citation>
    <scope>NUCLEOTIDE SEQUENCE [LARGE SCALE GENOMIC DNA]</scope>
    <source>
        <strain evidence="8 9">DSM 18228</strain>
    </source>
</reference>
<evidence type="ECO:0000256" key="3">
    <source>
        <dbReference type="ARBA" id="ARBA00012744"/>
    </source>
</evidence>
<accession>S0FAF3</accession>
<keyword evidence="6" id="KW-0326">Glycosidase</keyword>
<dbReference type="HOGENOM" id="CLU_004542_5_1_10"/>
<evidence type="ECO:0000313" key="8">
    <source>
        <dbReference type="EMBL" id="EEF76752.1"/>
    </source>
</evidence>
<dbReference type="Gene3D" id="2.60.40.10">
    <property type="entry name" value="Immunoglobulins"/>
    <property type="match status" value="1"/>
</dbReference>
<dbReference type="SUPFAM" id="SSF51445">
    <property type="entry name" value="(Trans)glycosidases"/>
    <property type="match status" value="1"/>
</dbReference>
<comment type="similarity">
    <text evidence="2">Belongs to the glycosyl hydrolase 3 family.</text>
</comment>
<proteinExistence type="inferred from homology"/>
<dbReference type="Pfam" id="PF00933">
    <property type="entry name" value="Glyco_hydro_3"/>
    <property type="match status" value="1"/>
</dbReference>
<name>S0FAF3_9BACT</name>
<dbReference type="PROSITE" id="PS51257">
    <property type="entry name" value="PROKAR_LIPOPROTEIN"/>
    <property type="match status" value="1"/>
</dbReference>
<evidence type="ECO:0000256" key="5">
    <source>
        <dbReference type="ARBA" id="ARBA00022801"/>
    </source>
</evidence>
<dbReference type="InterPro" id="IPR001764">
    <property type="entry name" value="Glyco_hydro_3_N"/>
</dbReference>
<protein>
    <recommendedName>
        <fullName evidence="3">beta-glucosidase</fullName>
        <ecNumber evidence="3">3.2.1.21</ecNumber>
    </recommendedName>
</protein>
<evidence type="ECO:0000256" key="1">
    <source>
        <dbReference type="ARBA" id="ARBA00000448"/>
    </source>
</evidence>
<dbReference type="eggNOG" id="COG1472">
    <property type="taxonomic scope" value="Bacteria"/>
</dbReference>
<dbReference type="AlphaFoldDB" id="S0FAF3"/>
<dbReference type="InterPro" id="IPR036962">
    <property type="entry name" value="Glyco_hydro_3_N_sf"/>
</dbReference>
<dbReference type="GO" id="GO:0008422">
    <property type="term" value="F:beta-glucosidase activity"/>
    <property type="evidence" value="ECO:0007669"/>
    <property type="project" value="UniProtKB-EC"/>
</dbReference>
<sequence>MNMKTKTPAIFIGILFLTGCQNLKEVDTTVYMDPSRPVEERVEALLEQMTLEEKIGQMDMVSEWDQDSIMKAGYYDFGAWIAGQEPEAANLLQSFSEKTRLKIPYLIGMDAAHGYATLQGRTIYPTSVSMAATFNRSLTEQAARKAAAEIRSAGTHWTFAPCVDIVCDARWGRTGETYGEDPFLASEMVRTAVKGLQDNPDPAKRVAASVKHLAAGGVSAGGVNHASAEISERFLRSYILPPFKAAVEAGCMTIMPRHNDIGGIPCHASRWLLTDVVKGEFGFGGFFISDMMDMDNLTSLHFTAENQSQALEKSINAGMDMHMYSPDSLQFAVPVRQLVREGKIPVSRIDDAVRRILKVKFSLGLFENRYTDPAADRYATPDSRRTALEAARECVVLLKNEGNLLPLDTTKYQRILVTGPNADNQAILGDWSFTQPDSCVVTVLEGMRRTAGGTEIAFCNSGKIKPEPVLERTNTTDPALQRKILEKGGGISDFSIREAVRMAATCDLTVVVIGGYGIRSDWGLRTYGESADRPSVDFYGRQTELVRALVEAGRPVVAVIVNGKPLNNEWITAHVPAIVDAWEPGMYGGQAVAEILFGKVNPSGKMPVTVPRHAGQIPMYYYQAASRYWTGYGLGSSREDDRPAFCFGHGLSYTSFEYSDLKADSVCPATGSIRLSFRLKNTGRMTGKEVPMVFVRDCVSSVVTPVNLLKEFTKVELRPGEERVIEFRIPAERLGLWNEDMKYVTEPGEFVLSVGRSVEDIRLKTTVRVLQTE</sequence>
<feature type="domain" description="Fibronectin type III-like" evidence="7">
    <location>
        <begin position="689"/>
        <end position="758"/>
    </location>
</feature>
<dbReference type="Pfam" id="PF01915">
    <property type="entry name" value="Glyco_hydro_3_C"/>
    <property type="match status" value="1"/>
</dbReference>
<evidence type="ECO:0000256" key="6">
    <source>
        <dbReference type="ARBA" id="ARBA00023295"/>
    </source>
</evidence>
<comment type="caution">
    <text evidence="8">The sequence shown here is derived from an EMBL/GenBank/DDBJ whole genome shotgun (WGS) entry which is preliminary data.</text>
</comment>
<evidence type="ECO:0000256" key="4">
    <source>
        <dbReference type="ARBA" id="ARBA00022729"/>
    </source>
</evidence>
<dbReference type="SMART" id="SM01217">
    <property type="entry name" value="Fn3_like"/>
    <property type="match status" value="1"/>
</dbReference>
<dbReference type="GO" id="GO:0009251">
    <property type="term" value="P:glucan catabolic process"/>
    <property type="evidence" value="ECO:0007669"/>
    <property type="project" value="TreeGrafter"/>
</dbReference>
<dbReference type="InterPro" id="IPR017853">
    <property type="entry name" value="GH"/>
</dbReference>
<dbReference type="PANTHER" id="PTHR30620">
    <property type="entry name" value="PERIPLASMIC BETA-GLUCOSIDASE-RELATED"/>
    <property type="match status" value="1"/>
</dbReference>
<dbReference type="EC" id="3.2.1.21" evidence="3"/>
<dbReference type="InterPro" id="IPR051915">
    <property type="entry name" value="Cellulose_Degrad_GH3"/>
</dbReference>
<dbReference type="FunFam" id="2.60.40.10:FF:000495">
    <property type="entry name" value="Periplasmic beta-glucosidase"/>
    <property type="match status" value="1"/>
</dbReference>
<dbReference type="InterPro" id="IPR013783">
    <property type="entry name" value="Ig-like_fold"/>
</dbReference>
<dbReference type="SUPFAM" id="SSF52279">
    <property type="entry name" value="Beta-D-glucan exohydrolase, C-terminal domain"/>
    <property type="match status" value="1"/>
</dbReference>
<dbReference type="EMBL" id="ACBW01000152">
    <property type="protein sequence ID" value="EEF76752.1"/>
    <property type="molecule type" value="Genomic_DNA"/>
</dbReference>
<dbReference type="InterPro" id="IPR036881">
    <property type="entry name" value="Glyco_hydro_3_C_sf"/>
</dbReference>
<keyword evidence="9" id="KW-1185">Reference proteome</keyword>
<dbReference type="Proteomes" id="UP000014073">
    <property type="component" value="Unassembled WGS sequence"/>
</dbReference>
<evidence type="ECO:0000259" key="7">
    <source>
        <dbReference type="SMART" id="SM01217"/>
    </source>
</evidence>
<dbReference type="InterPro" id="IPR002772">
    <property type="entry name" value="Glyco_hydro_3_C"/>
</dbReference>
<organism evidence="8 9">
    <name type="scientific">Phocaeicola coprophilus DSM 18228 = JCM 13818</name>
    <dbReference type="NCBI Taxonomy" id="547042"/>
    <lineage>
        <taxon>Bacteria</taxon>
        <taxon>Pseudomonadati</taxon>
        <taxon>Bacteroidota</taxon>
        <taxon>Bacteroidia</taxon>
        <taxon>Bacteroidales</taxon>
        <taxon>Bacteroidaceae</taxon>
        <taxon>Phocaeicola</taxon>
    </lineage>
</organism>
<gene>
    <name evidence="8" type="ORF">BACCOPRO_02258</name>
</gene>
<keyword evidence="5 8" id="KW-0378">Hydrolase</keyword>
<evidence type="ECO:0000313" key="9">
    <source>
        <dbReference type="Proteomes" id="UP000014073"/>
    </source>
</evidence>
<dbReference type="Pfam" id="PF14310">
    <property type="entry name" value="Fn3-like"/>
    <property type="match status" value="1"/>
</dbReference>